<proteinExistence type="predicted"/>
<dbReference type="Gramene" id="rna-AYBTSS11_LOCUS30196">
    <property type="protein sequence ID" value="CAJ1978023.1"/>
    <property type="gene ID" value="gene-AYBTSS11_LOCUS30196"/>
</dbReference>
<keyword evidence="5" id="KW-1185">Reference proteome</keyword>
<evidence type="ECO:0000259" key="3">
    <source>
        <dbReference type="Pfam" id="PF25019"/>
    </source>
</evidence>
<evidence type="ECO:0000256" key="1">
    <source>
        <dbReference type="ARBA" id="ARBA00022614"/>
    </source>
</evidence>
<reference evidence="4" key="1">
    <citation type="submission" date="2023-10" db="EMBL/GenBank/DDBJ databases">
        <authorList>
            <person name="Domelevo Entfellner J.-B."/>
        </authorList>
    </citation>
    <scope>NUCLEOTIDE SEQUENCE</scope>
</reference>
<dbReference type="InterPro" id="IPR056789">
    <property type="entry name" value="LRR_R13L1-DRL21"/>
</dbReference>
<evidence type="ECO:0000313" key="4">
    <source>
        <dbReference type="EMBL" id="CAJ1978023.1"/>
    </source>
</evidence>
<dbReference type="PANTHER" id="PTHR36766:SF40">
    <property type="entry name" value="DISEASE RESISTANCE PROTEIN RGA3"/>
    <property type="match status" value="1"/>
</dbReference>
<dbReference type="GO" id="GO:0006952">
    <property type="term" value="P:defense response"/>
    <property type="evidence" value="ECO:0007669"/>
    <property type="project" value="UniProtKB-KW"/>
</dbReference>
<gene>
    <name evidence="4" type="ORF">AYBTSS11_LOCUS30196</name>
</gene>
<keyword evidence="1" id="KW-0433">Leucine-rich repeat</keyword>
<organism evidence="4 5">
    <name type="scientific">Sphenostylis stenocarpa</name>
    <dbReference type="NCBI Taxonomy" id="92480"/>
    <lineage>
        <taxon>Eukaryota</taxon>
        <taxon>Viridiplantae</taxon>
        <taxon>Streptophyta</taxon>
        <taxon>Embryophyta</taxon>
        <taxon>Tracheophyta</taxon>
        <taxon>Spermatophyta</taxon>
        <taxon>Magnoliopsida</taxon>
        <taxon>eudicotyledons</taxon>
        <taxon>Gunneridae</taxon>
        <taxon>Pentapetalae</taxon>
        <taxon>rosids</taxon>
        <taxon>fabids</taxon>
        <taxon>Fabales</taxon>
        <taxon>Fabaceae</taxon>
        <taxon>Papilionoideae</taxon>
        <taxon>50 kb inversion clade</taxon>
        <taxon>NPAAA clade</taxon>
        <taxon>indigoferoid/millettioid clade</taxon>
        <taxon>Phaseoleae</taxon>
        <taxon>Sphenostylis</taxon>
    </lineage>
</organism>
<name>A0AA86W3T6_9FABA</name>
<feature type="domain" description="R13L1/DRL21-like LRR repeat region" evidence="3">
    <location>
        <begin position="14"/>
        <end position="140"/>
    </location>
</feature>
<evidence type="ECO:0000256" key="2">
    <source>
        <dbReference type="ARBA" id="ARBA00022821"/>
    </source>
</evidence>
<sequence>MSSFIVGRSREFRIQQLRELNLRGRLSITDLQNIENPLDASEADLKNKTLELHLQWDWWNRNAIDSTKEGEDFLPFLKYLNICHLDGIVSIDADFHGNNSSSFKSLETLEFRFMQEWEKWECQTVTGAFPHLQRLYIKSCPKLKGHLPEPLVPLKKVEISDCQQLEASAPGALDLRLHSSGKIQFDWATLKELWFGGHNMEAWLMEMVGHIVSDTSLEKLEIYSCSDCPICNDFGSLSIFLLDFFPKLKRLNLSDFHNLKMISLGLGGLRFLEFFYIGRCPQFESLPENMHMLLPSLTELYISNCPRLESFPGGGLPSNLKVVTLNNCTRLIGSLKGALGDNSSLESLYIENVNAECFPEEGLLPLSLTTLCIADCPNLKELDYKGLCQISSLKKLLIGNCPNLQNFPEEGLPKSISHLTIEGNCPLLKQRFQVSECQDWGKVAHIESFIIH</sequence>
<dbReference type="Gene3D" id="3.80.10.10">
    <property type="entry name" value="Ribonuclease Inhibitor"/>
    <property type="match status" value="3"/>
</dbReference>
<accession>A0AA86W3T6</accession>
<dbReference type="EMBL" id="OY731408">
    <property type="protein sequence ID" value="CAJ1978023.1"/>
    <property type="molecule type" value="Genomic_DNA"/>
</dbReference>
<dbReference type="Pfam" id="PF25019">
    <property type="entry name" value="LRR_R13L1-DRL21"/>
    <property type="match status" value="1"/>
</dbReference>
<dbReference type="AlphaFoldDB" id="A0AA86W3T6"/>
<keyword evidence="2" id="KW-0611">Plant defense</keyword>
<dbReference type="SUPFAM" id="SSF52047">
    <property type="entry name" value="RNI-like"/>
    <property type="match status" value="1"/>
</dbReference>
<dbReference type="Proteomes" id="UP001189624">
    <property type="component" value="Chromosome 11"/>
</dbReference>
<evidence type="ECO:0000313" key="5">
    <source>
        <dbReference type="Proteomes" id="UP001189624"/>
    </source>
</evidence>
<protein>
    <recommendedName>
        <fullName evidence="3">R13L1/DRL21-like LRR repeat region domain-containing protein</fullName>
    </recommendedName>
</protein>
<dbReference type="PANTHER" id="PTHR36766">
    <property type="entry name" value="PLANT BROAD-SPECTRUM MILDEW RESISTANCE PROTEIN RPW8"/>
    <property type="match status" value="1"/>
</dbReference>
<dbReference type="InterPro" id="IPR032675">
    <property type="entry name" value="LRR_dom_sf"/>
</dbReference>